<dbReference type="Gene3D" id="2.60.200.20">
    <property type="match status" value="1"/>
</dbReference>
<dbReference type="PROSITE" id="PS00108">
    <property type="entry name" value="PROTEIN_KINASE_ST"/>
    <property type="match status" value="1"/>
</dbReference>
<dbReference type="GO" id="GO:0005524">
    <property type="term" value="F:ATP binding"/>
    <property type="evidence" value="ECO:0007669"/>
    <property type="project" value="UniProtKB-UniRule"/>
</dbReference>
<dbReference type="InterPro" id="IPR008984">
    <property type="entry name" value="SMAD_FHA_dom_sf"/>
</dbReference>
<dbReference type="InterPro" id="IPR000719">
    <property type="entry name" value="Prot_kinase_dom"/>
</dbReference>
<comment type="caution">
    <text evidence="13">The sequence shown here is derived from an EMBL/GenBank/DDBJ whole genome shotgun (WGS) entry which is preliminary data.</text>
</comment>
<dbReference type="AlphaFoldDB" id="A0AAD6TDV3"/>
<comment type="catalytic activity">
    <reaction evidence="8">
        <text>L-seryl-[protein] + ATP = O-phospho-L-seryl-[protein] + ADP + H(+)</text>
        <dbReference type="Rhea" id="RHEA:17989"/>
        <dbReference type="Rhea" id="RHEA-COMP:9863"/>
        <dbReference type="Rhea" id="RHEA-COMP:11604"/>
        <dbReference type="ChEBI" id="CHEBI:15378"/>
        <dbReference type="ChEBI" id="CHEBI:29999"/>
        <dbReference type="ChEBI" id="CHEBI:30616"/>
        <dbReference type="ChEBI" id="CHEBI:83421"/>
        <dbReference type="ChEBI" id="CHEBI:456216"/>
        <dbReference type="EC" id="2.7.11.1"/>
    </reaction>
</comment>
<keyword evidence="5 13" id="KW-0808">Transferase</keyword>
<evidence type="ECO:0000259" key="12">
    <source>
        <dbReference type="PROSITE" id="PS50011"/>
    </source>
</evidence>
<evidence type="ECO:0000256" key="3">
    <source>
        <dbReference type="ARBA" id="ARBA00022527"/>
    </source>
</evidence>
<dbReference type="SMART" id="SM00240">
    <property type="entry name" value="FHA"/>
    <property type="match status" value="1"/>
</dbReference>
<protein>
    <recommendedName>
        <fullName evidence="2">non-specific serine/threonine protein kinase</fullName>
        <ecNumber evidence="2">2.7.11.1</ecNumber>
    </recommendedName>
</protein>
<evidence type="ECO:0000256" key="1">
    <source>
        <dbReference type="ARBA" id="ARBA00005575"/>
    </source>
</evidence>
<dbReference type="GO" id="GO:0005634">
    <property type="term" value="C:nucleus"/>
    <property type="evidence" value="ECO:0007669"/>
    <property type="project" value="TreeGrafter"/>
</dbReference>
<evidence type="ECO:0000256" key="5">
    <source>
        <dbReference type="ARBA" id="ARBA00022777"/>
    </source>
</evidence>
<dbReference type="InterPro" id="IPR000253">
    <property type="entry name" value="FHA_dom"/>
</dbReference>
<sequence length="434" mass="48949">MAFRIDPDNDPEVDQHLWAYLVPLNQVLLRVDFLRITPTISLGRDPARCTILLPGPHISATHAEISWNGLNNKYSVITLTDNSSGGTWVSGQRVERGKSRILKDGDEIGFGAPVVVNDNGGLHDFRYHFCDAAVKQPLKRLDDLYLRGEHLGTGTGGYVHLATEKSSNQLVAVKTIEYLNTDMDVFREIAVMERVRHPHVISIFSAHESETVPHIYLVMEYMEGGELLQYLERELTERNLWPNGPASRGLPEDMCREIMYQLCHAVAFLHAQGITHRDLKPENILLRDENIRAPFIKVADFGLAHVQKNLTVEVKMTEACGTVQYAAPEVLNPAKPGYNYLADSFSAGIMMFTMMILDNPWCTERRELPGWPLPKLKWSKLSTQLLSPAGLDLLDHLVQPDPFKRVSLAGALKHLWLKSHRPMHHALTGPYMDV</sequence>
<feature type="domain" description="FHA" evidence="11">
    <location>
        <begin position="40"/>
        <end position="94"/>
    </location>
</feature>
<dbReference type="Gene3D" id="1.10.510.10">
    <property type="entry name" value="Transferase(Phosphotransferase) domain 1"/>
    <property type="match status" value="1"/>
</dbReference>
<dbReference type="GO" id="GO:0004674">
    <property type="term" value="F:protein serine/threonine kinase activity"/>
    <property type="evidence" value="ECO:0007669"/>
    <property type="project" value="UniProtKB-KW"/>
</dbReference>
<reference evidence="13" key="1">
    <citation type="submission" date="2023-03" db="EMBL/GenBank/DDBJ databases">
        <title>Massive genome expansion in bonnet fungi (Mycena s.s.) driven by repeated elements and novel gene families across ecological guilds.</title>
        <authorList>
            <consortium name="Lawrence Berkeley National Laboratory"/>
            <person name="Harder C.B."/>
            <person name="Miyauchi S."/>
            <person name="Viragh M."/>
            <person name="Kuo A."/>
            <person name="Thoen E."/>
            <person name="Andreopoulos B."/>
            <person name="Lu D."/>
            <person name="Skrede I."/>
            <person name="Drula E."/>
            <person name="Henrissat B."/>
            <person name="Morin E."/>
            <person name="Kohler A."/>
            <person name="Barry K."/>
            <person name="LaButti K."/>
            <person name="Morin E."/>
            <person name="Salamov A."/>
            <person name="Lipzen A."/>
            <person name="Mereny Z."/>
            <person name="Hegedus B."/>
            <person name="Baldrian P."/>
            <person name="Stursova M."/>
            <person name="Weitz H."/>
            <person name="Taylor A."/>
            <person name="Grigoriev I.V."/>
            <person name="Nagy L.G."/>
            <person name="Martin F."/>
            <person name="Kauserud H."/>
        </authorList>
    </citation>
    <scope>NUCLEOTIDE SEQUENCE</scope>
    <source>
        <strain evidence="13">CBHHK200</strain>
    </source>
</reference>
<dbReference type="Pfam" id="PF00069">
    <property type="entry name" value="Pkinase"/>
    <property type="match status" value="1"/>
</dbReference>
<dbReference type="GO" id="GO:0005737">
    <property type="term" value="C:cytoplasm"/>
    <property type="evidence" value="ECO:0007669"/>
    <property type="project" value="TreeGrafter"/>
</dbReference>
<evidence type="ECO:0000256" key="6">
    <source>
        <dbReference type="ARBA" id="ARBA00022840"/>
    </source>
</evidence>
<accession>A0AAD6TDV3</accession>
<dbReference type="PROSITE" id="PS50006">
    <property type="entry name" value="FHA_DOMAIN"/>
    <property type="match status" value="1"/>
</dbReference>
<evidence type="ECO:0000256" key="7">
    <source>
        <dbReference type="ARBA" id="ARBA00047899"/>
    </source>
</evidence>
<evidence type="ECO:0000259" key="11">
    <source>
        <dbReference type="PROSITE" id="PS50006"/>
    </source>
</evidence>
<organism evidence="13 14">
    <name type="scientific">Mycena alexandri</name>
    <dbReference type="NCBI Taxonomy" id="1745969"/>
    <lineage>
        <taxon>Eukaryota</taxon>
        <taxon>Fungi</taxon>
        <taxon>Dikarya</taxon>
        <taxon>Basidiomycota</taxon>
        <taxon>Agaricomycotina</taxon>
        <taxon>Agaricomycetes</taxon>
        <taxon>Agaricomycetidae</taxon>
        <taxon>Agaricales</taxon>
        <taxon>Marasmiineae</taxon>
        <taxon>Mycenaceae</taxon>
        <taxon>Mycena</taxon>
    </lineage>
</organism>
<dbReference type="GO" id="GO:0051598">
    <property type="term" value="P:meiotic recombination checkpoint signaling"/>
    <property type="evidence" value="ECO:0007669"/>
    <property type="project" value="TreeGrafter"/>
</dbReference>
<keyword evidence="3 10" id="KW-0723">Serine/threonine-protein kinase</keyword>
<dbReference type="InterPro" id="IPR017441">
    <property type="entry name" value="Protein_kinase_ATP_BS"/>
</dbReference>
<evidence type="ECO:0000313" key="14">
    <source>
        <dbReference type="Proteomes" id="UP001218188"/>
    </source>
</evidence>
<dbReference type="Pfam" id="PF00498">
    <property type="entry name" value="FHA"/>
    <property type="match status" value="1"/>
</dbReference>
<gene>
    <name evidence="13" type="ORF">C8F04DRAFT_722256</name>
</gene>
<dbReference type="CDD" id="cd00060">
    <property type="entry name" value="FHA"/>
    <property type="match status" value="1"/>
</dbReference>
<keyword evidence="14" id="KW-1185">Reference proteome</keyword>
<dbReference type="EC" id="2.7.11.1" evidence="2"/>
<dbReference type="SUPFAM" id="SSF49879">
    <property type="entry name" value="SMAD/FHA domain"/>
    <property type="match status" value="1"/>
</dbReference>
<dbReference type="FunFam" id="1.10.510.10:FF:000571">
    <property type="entry name" value="Maternal embryonic leucine zipper kinase"/>
    <property type="match status" value="1"/>
</dbReference>
<evidence type="ECO:0000256" key="4">
    <source>
        <dbReference type="ARBA" id="ARBA00022741"/>
    </source>
</evidence>
<dbReference type="PROSITE" id="PS50011">
    <property type="entry name" value="PROTEIN_KINASE_DOM"/>
    <property type="match status" value="1"/>
</dbReference>
<evidence type="ECO:0000256" key="8">
    <source>
        <dbReference type="ARBA" id="ARBA00048679"/>
    </source>
</evidence>
<keyword evidence="4 9" id="KW-0547">Nucleotide-binding</keyword>
<feature type="binding site" evidence="9">
    <location>
        <position position="174"/>
    </location>
    <ligand>
        <name>ATP</name>
        <dbReference type="ChEBI" id="CHEBI:30616"/>
    </ligand>
</feature>
<dbReference type="SUPFAM" id="SSF56112">
    <property type="entry name" value="Protein kinase-like (PK-like)"/>
    <property type="match status" value="1"/>
</dbReference>
<evidence type="ECO:0000256" key="9">
    <source>
        <dbReference type="PROSITE-ProRule" id="PRU10141"/>
    </source>
</evidence>
<evidence type="ECO:0000256" key="10">
    <source>
        <dbReference type="RuleBase" id="RU000304"/>
    </source>
</evidence>
<dbReference type="PROSITE" id="PS00107">
    <property type="entry name" value="PROTEIN_KINASE_ATP"/>
    <property type="match status" value="1"/>
</dbReference>
<dbReference type="PANTHER" id="PTHR44167:SF24">
    <property type="entry name" value="SERINE_THREONINE-PROTEIN KINASE CHK2"/>
    <property type="match status" value="1"/>
</dbReference>
<comment type="similarity">
    <text evidence="1">Belongs to the protein kinase superfamily. CAMK Ser/Thr protein kinase family. CHEK2 subfamily.</text>
</comment>
<dbReference type="Proteomes" id="UP001218188">
    <property type="component" value="Unassembled WGS sequence"/>
</dbReference>
<keyword evidence="6 9" id="KW-0067">ATP-binding</keyword>
<keyword evidence="5 13" id="KW-0418">Kinase</keyword>
<feature type="domain" description="Protein kinase" evidence="12">
    <location>
        <begin position="145"/>
        <end position="417"/>
    </location>
</feature>
<dbReference type="SMART" id="SM00220">
    <property type="entry name" value="S_TKc"/>
    <property type="match status" value="1"/>
</dbReference>
<dbReference type="PANTHER" id="PTHR44167">
    <property type="entry name" value="OVARIAN-SPECIFIC SERINE/THREONINE-PROTEIN KINASE LOK-RELATED"/>
    <property type="match status" value="1"/>
</dbReference>
<proteinExistence type="inferred from homology"/>
<name>A0AAD6TDV3_9AGAR</name>
<comment type="catalytic activity">
    <reaction evidence="7">
        <text>L-threonyl-[protein] + ATP = O-phospho-L-threonyl-[protein] + ADP + H(+)</text>
        <dbReference type="Rhea" id="RHEA:46608"/>
        <dbReference type="Rhea" id="RHEA-COMP:11060"/>
        <dbReference type="Rhea" id="RHEA-COMP:11605"/>
        <dbReference type="ChEBI" id="CHEBI:15378"/>
        <dbReference type="ChEBI" id="CHEBI:30013"/>
        <dbReference type="ChEBI" id="CHEBI:30616"/>
        <dbReference type="ChEBI" id="CHEBI:61977"/>
        <dbReference type="ChEBI" id="CHEBI:456216"/>
        <dbReference type="EC" id="2.7.11.1"/>
    </reaction>
</comment>
<dbReference type="EMBL" id="JARJCM010000009">
    <property type="protein sequence ID" value="KAJ7043545.1"/>
    <property type="molecule type" value="Genomic_DNA"/>
</dbReference>
<evidence type="ECO:0000313" key="13">
    <source>
        <dbReference type="EMBL" id="KAJ7043545.1"/>
    </source>
</evidence>
<evidence type="ECO:0000256" key="2">
    <source>
        <dbReference type="ARBA" id="ARBA00012513"/>
    </source>
</evidence>
<dbReference type="InterPro" id="IPR008271">
    <property type="entry name" value="Ser/Thr_kinase_AS"/>
</dbReference>
<dbReference type="InterPro" id="IPR011009">
    <property type="entry name" value="Kinase-like_dom_sf"/>
</dbReference>